<dbReference type="AlphaFoldDB" id="A0A6G0WEZ0"/>
<keyword evidence="8" id="KW-0653">Protein transport</keyword>
<gene>
    <name evidence="12" type="ORF">Ae201684_015753</name>
</gene>
<keyword evidence="13" id="KW-1185">Reference proteome</keyword>
<evidence type="ECO:0000256" key="8">
    <source>
        <dbReference type="ARBA" id="ARBA00022927"/>
    </source>
</evidence>
<feature type="compositionally biased region" description="Acidic residues" evidence="10">
    <location>
        <begin position="343"/>
        <end position="354"/>
    </location>
</feature>
<accession>A0A6G0WEZ0</accession>
<dbReference type="Gene3D" id="1.25.40.20">
    <property type="entry name" value="Ankyrin repeat-containing domain"/>
    <property type="match status" value="1"/>
</dbReference>
<comment type="function">
    <text evidence="1">Directs RNA polymerase II nuclear import.</text>
</comment>
<keyword evidence="9" id="KW-0539">Nucleus</keyword>
<comment type="caution">
    <text evidence="12">The sequence shown here is derived from an EMBL/GenBank/DDBJ whole genome shotgun (WGS) entry which is preliminary data.</text>
</comment>
<dbReference type="Pfam" id="PF08574">
    <property type="entry name" value="Iwr1"/>
    <property type="match status" value="1"/>
</dbReference>
<evidence type="ECO:0000256" key="6">
    <source>
        <dbReference type="ARBA" id="ARBA00022448"/>
    </source>
</evidence>
<dbReference type="GO" id="GO:0015031">
    <property type="term" value="P:protein transport"/>
    <property type="evidence" value="ECO:0007669"/>
    <property type="project" value="UniProtKB-KW"/>
</dbReference>
<feature type="region of interest" description="Disordered" evidence="10">
    <location>
        <begin position="315"/>
        <end position="356"/>
    </location>
</feature>
<dbReference type="Proteomes" id="UP000481153">
    <property type="component" value="Unassembled WGS sequence"/>
</dbReference>
<evidence type="ECO:0000256" key="2">
    <source>
        <dbReference type="ARBA" id="ARBA00004123"/>
    </source>
</evidence>
<sequence>MAEKVLLRIKRKRTDEPVEHLAVQSQLILPKKVKLEDALNALSLAKDNRDAKNDQSSTAETSVFVFTRIDTVSSTTDEKKVHRRLEKSIQRHHNDLHKNTRRNERTTREQQDQQRKQKRSDRVLQSRGLNLVDVTLQGSSTLQVTVDDVIVKRKNRVLNPMERSIDEAVWIAFQRNDFSHFFRVKNEIASPVEFQRPADGGTILMAAAMNNRVDVIEKLFALKPESVLLRDWNGKTAADIATSQGHVAAATALRACEAMEMDKDYVYDVYSIDMTATNDRATVENVPVVAVSTSVERWLTLEAFGDLDSEDRELVHDVDSSDNEDILEDDVDSNDEGHIFNDYPDEEESDANSDEEFHRNWEQVWLISGL</sequence>
<evidence type="ECO:0000256" key="3">
    <source>
        <dbReference type="ARBA" id="ARBA00004496"/>
    </source>
</evidence>
<name>A0A6G0WEZ0_9STRA</name>
<proteinExistence type="inferred from homology"/>
<dbReference type="VEuPathDB" id="FungiDB:AeMF1_019827"/>
<evidence type="ECO:0000256" key="10">
    <source>
        <dbReference type="SAM" id="MobiDB-lite"/>
    </source>
</evidence>
<dbReference type="GO" id="GO:0005634">
    <property type="term" value="C:nucleus"/>
    <property type="evidence" value="ECO:0007669"/>
    <property type="project" value="UniProtKB-SubCell"/>
</dbReference>
<protein>
    <recommendedName>
        <fullName evidence="5">Probable RNA polymerase II nuclear localization protein SLC7A6OS</fullName>
    </recommendedName>
</protein>
<reference evidence="12 13" key="1">
    <citation type="submission" date="2019-07" db="EMBL/GenBank/DDBJ databases">
        <title>Genomics analysis of Aphanomyces spp. identifies a new class of oomycete effector associated with host adaptation.</title>
        <authorList>
            <person name="Gaulin E."/>
        </authorList>
    </citation>
    <scope>NUCLEOTIDE SEQUENCE [LARGE SCALE GENOMIC DNA]</scope>
    <source>
        <strain evidence="12 13">ATCC 201684</strain>
    </source>
</reference>
<evidence type="ECO:0000256" key="5">
    <source>
        <dbReference type="ARBA" id="ARBA00017036"/>
    </source>
</evidence>
<dbReference type="InterPro" id="IPR040218">
    <property type="entry name" value="SLC7A6OS"/>
</dbReference>
<evidence type="ECO:0000256" key="4">
    <source>
        <dbReference type="ARBA" id="ARBA00010218"/>
    </source>
</evidence>
<evidence type="ECO:0000313" key="12">
    <source>
        <dbReference type="EMBL" id="KAF0725902.1"/>
    </source>
</evidence>
<keyword evidence="6" id="KW-0813">Transport</keyword>
<evidence type="ECO:0000256" key="9">
    <source>
        <dbReference type="ARBA" id="ARBA00023242"/>
    </source>
</evidence>
<dbReference type="PANTHER" id="PTHR31196:SF2">
    <property type="entry name" value="RNA POLYMERASE II NUCLEAR LOCALIZATION PROTEIN SLC7A6OS-RELATED"/>
    <property type="match status" value="1"/>
</dbReference>
<evidence type="ECO:0000259" key="11">
    <source>
        <dbReference type="Pfam" id="PF08574"/>
    </source>
</evidence>
<dbReference type="InterPro" id="IPR013883">
    <property type="entry name" value="TF_Iwr1_dom"/>
</dbReference>
<organism evidence="12 13">
    <name type="scientific">Aphanomyces euteiches</name>
    <dbReference type="NCBI Taxonomy" id="100861"/>
    <lineage>
        <taxon>Eukaryota</taxon>
        <taxon>Sar</taxon>
        <taxon>Stramenopiles</taxon>
        <taxon>Oomycota</taxon>
        <taxon>Saprolegniomycetes</taxon>
        <taxon>Saprolegniales</taxon>
        <taxon>Verrucalvaceae</taxon>
        <taxon>Aphanomyces</taxon>
    </lineage>
</organism>
<dbReference type="InterPro" id="IPR036770">
    <property type="entry name" value="Ankyrin_rpt-contain_sf"/>
</dbReference>
<feature type="compositionally biased region" description="Acidic residues" evidence="10">
    <location>
        <begin position="320"/>
        <end position="334"/>
    </location>
</feature>
<evidence type="ECO:0000256" key="7">
    <source>
        <dbReference type="ARBA" id="ARBA00022490"/>
    </source>
</evidence>
<comment type="subcellular location">
    <subcellularLocation>
        <location evidence="3">Cytoplasm</location>
    </subcellularLocation>
    <subcellularLocation>
        <location evidence="2">Nucleus</location>
    </subcellularLocation>
</comment>
<dbReference type="GO" id="GO:0005737">
    <property type="term" value="C:cytoplasm"/>
    <property type="evidence" value="ECO:0007669"/>
    <property type="project" value="UniProtKB-SubCell"/>
</dbReference>
<dbReference type="EMBL" id="VJMJ01000231">
    <property type="protein sequence ID" value="KAF0725902.1"/>
    <property type="molecule type" value="Genomic_DNA"/>
</dbReference>
<feature type="domain" description="Transcription factor Iwr1" evidence="11">
    <location>
        <begin position="263"/>
        <end position="347"/>
    </location>
</feature>
<dbReference type="PANTHER" id="PTHR31196">
    <property type="entry name" value="RNA POLYMERASE II NUCLEAR LOCALIZATION PROTEIN SLC7A6OS-RELATED"/>
    <property type="match status" value="1"/>
</dbReference>
<dbReference type="SUPFAM" id="SSF48403">
    <property type="entry name" value="Ankyrin repeat"/>
    <property type="match status" value="1"/>
</dbReference>
<comment type="similarity">
    <text evidence="4">Belongs to the IWR1/SLC7A6OS family.</text>
</comment>
<feature type="region of interest" description="Disordered" evidence="10">
    <location>
        <begin position="76"/>
        <end position="122"/>
    </location>
</feature>
<evidence type="ECO:0000256" key="1">
    <source>
        <dbReference type="ARBA" id="ARBA00003202"/>
    </source>
</evidence>
<evidence type="ECO:0000313" key="13">
    <source>
        <dbReference type="Proteomes" id="UP000481153"/>
    </source>
</evidence>
<keyword evidence="7" id="KW-0963">Cytoplasm</keyword>